<dbReference type="Gene3D" id="1.10.10.60">
    <property type="entry name" value="Homeodomain-like"/>
    <property type="match status" value="1"/>
</dbReference>
<dbReference type="GO" id="GO:0006355">
    <property type="term" value="P:regulation of DNA-templated transcription"/>
    <property type="evidence" value="ECO:0007669"/>
    <property type="project" value="InterPro"/>
</dbReference>
<feature type="region of interest" description="Disordered" evidence="7">
    <location>
        <begin position="1"/>
        <end position="28"/>
    </location>
</feature>
<feature type="compositionally biased region" description="Polar residues" evidence="7">
    <location>
        <begin position="151"/>
        <end position="167"/>
    </location>
</feature>
<sequence length="385" mass="43421">MELFPAQPDLSLQISPPNTKNNTSGFWRSPLDHHTTRISSCKPESTTDIAFELSLLPHHQYPNSEKPSLLEPHHHTNDYINPSNFQYTTPPPHLYQNKQNGCNFVPAHHQIPEVPQGFHQQYQIQEAQQGFHQEIDYLRPIRGIPVYQTQKPTPPSSFLSGPAQQHYSSSLDSSASNISRSRFLSRFPTKRSTRAPRMRWTTSLHARFVHAVELLGGHERATPKSVLELMDVKDLTLSHVKSHLQMYRTIRTTDRPANSSGNQSDGFESDLALDNSEDQITSNVQIVGEASGASSVKRTRPMVIEVQDQDCYGLWSNSSSRDAAIHGKPIRATTGHSIPPFEEIVSYEDICEKQLKSGPAVEMRSKKPNLEFSLGRSYNDHHISC</sequence>
<evidence type="ECO:0000256" key="5">
    <source>
        <dbReference type="ARBA" id="ARBA00023163"/>
    </source>
</evidence>
<evidence type="ECO:0000256" key="7">
    <source>
        <dbReference type="SAM" id="MobiDB-lite"/>
    </source>
</evidence>
<gene>
    <name evidence="9" type="ORF">POM88_041908</name>
</gene>
<dbReference type="SUPFAM" id="SSF46689">
    <property type="entry name" value="Homeodomain-like"/>
    <property type="match status" value="1"/>
</dbReference>
<evidence type="ECO:0000313" key="10">
    <source>
        <dbReference type="Proteomes" id="UP001237642"/>
    </source>
</evidence>
<evidence type="ECO:0000256" key="3">
    <source>
        <dbReference type="ARBA" id="ARBA00022782"/>
    </source>
</evidence>
<dbReference type="NCBIfam" id="TIGR01557">
    <property type="entry name" value="myb_SHAQKYF"/>
    <property type="match status" value="1"/>
</dbReference>
<keyword evidence="4" id="KW-0805">Transcription regulation</keyword>
<evidence type="ECO:0000256" key="6">
    <source>
        <dbReference type="ARBA" id="ARBA00023242"/>
    </source>
</evidence>
<protein>
    <submittedName>
        <fullName evidence="9">Transcription factor KAN2</fullName>
    </submittedName>
</protein>
<dbReference type="FunFam" id="1.10.10.60:FF:000002">
    <property type="entry name" value="Myb family transcription factor"/>
    <property type="match status" value="1"/>
</dbReference>
<evidence type="ECO:0000313" key="9">
    <source>
        <dbReference type="EMBL" id="KAK1366347.1"/>
    </source>
</evidence>
<keyword evidence="3" id="KW-0221">Differentiation</keyword>
<keyword evidence="6" id="KW-0539">Nucleus</keyword>
<organism evidence="9 10">
    <name type="scientific">Heracleum sosnowskyi</name>
    <dbReference type="NCBI Taxonomy" id="360622"/>
    <lineage>
        <taxon>Eukaryota</taxon>
        <taxon>Viridiplantae</taxon>
        <taxon>Streptophyta</taxon>
        <taxon>Embryophyta</taxon>
        <taxon>Tracheophyta</taxon>
        <taxon>Spermatophyta</taxon>
        <taxon>Magnoliopsida</taxon>
        <taxon>eudicotyledons</taxon>
        <taxon>Gunneridae</taxon>
        <taxon>Pentapetalae</taxon>
        <taxon>asterids</taxon>
        <taxon>campanulids</taxon>
        <taxon>Apiales</taxon>
        <taxon>Apiaceae</taxon>
        <taxon>Apioideae</taxon>
        <taxon>apioid superclade</taxon>
        <taxon>Tordylieae</taxon>
        <taxon>Tordyliinae</taxon>
        <taxon>Heracleum</taxon>
    </lineage>
</organism>
<keyword evidence="2" id="KW-0217">Developmental protein</keyword>
<reference evidence="9" key="1">
    <citation type="submission" date="2023-02" db="EMBL/GenBank/DDBJ databases">
        <title>Genome of toxic invasive species Heracleum sosnowskyi carries increased number of genes despite the absence of recent whole-genome duplications.</title>
        <authorList>
            <person name="Schelkunov M."/>
            <person name="Shtratnikova V."/>
            <person name="Makarenko M."/>
            <person name="Klepikova A."/>
            <person name="Omelchenko D."/>
            <person name="Novikova G."/>
            <person name="Obukhova E."/>
            <person name="Bogdanov V."/>
            <person name="Penin A."/>
            <person name="Logacheva M."/>
        </authorList>
    </citation>
    <scope>NUCLEOTIDE SEQUENCE</scope>
    <source>
        <strain evidence="9">Hsosn_3</strain>
        <tissue evidence="9">Leaf</tissue>
    </source>
</reference>
<feature type="compositionally biased region" description="Polar residues" evidence="7">
    <location>
        <begin position="10"/>
        <end position="26"/>
    </location>
</feature>
<feature type="domain" description="Myb-like" evidence="8">
    <location>
        <begin position="197"/>
        <end position="248"/>
    </location>
</feature>
<dbReference type="PANTHER" id="PTHR31496">
    <property type="entry name" value="TRANSCRIPTION FACTOR KAN2-RELATED"/>
    <property type="match status" value="1"/>
</dbReference>
<dbReference type="InterPro" id="IPR006447">
    <property type="entry name" value="Myb_dom_plants"/>
</dbReference>
<evidence type="ECO:0000259" key="8">
    <source>
        <dbReference type="Pfam" id="PF00249"/>
    </source>
</evidence>
<dbReference type="PANTHER" id="PTHR31496:SF48">
    <property type="entry name" value="TRANSCRIPTION FACTOR KAN2-RELATED"/>
    <property type="match status" value="1"/>
</dbReference>
<dbReference type="InterPro" id="IPR001005">
    <property type="entry name" value="SANT/Myb"/>
</dbReference>
<keyword evidence="10" id="KW-1185">Reference proteome</keyword>
<dbReference type="EMBL" id="JAUIZM010000009">
    <property type="protein sequence ID" value="KAK1366347.1"/>
    <property type="molecule type" value="Genomic_DNA"/>
</dbReference>
<evidence type="ECO:0000256" key="1">
    <source>
        <dbReference type="ARBA" id="ARBA00004123"/>
    </source>
</evidence>
<dbReference type="InterPro" id="IPR044847">
    <property type="entry name" value="KAN_fam"/>
</dbReference>
<evidence type="ECO:0000256" key="4">
    <source>
        <dbReference type="ARBA" id="ARBA00023015"/>
    </source>
</evidence>
<comment type="caution">
    <text evidence="9">The sequence shown here is derived from an EMBL/GenBank/DDBJ whole genome shotgun (WGS) entry which is preliminary data.</text>
</comment>
<dbReference type="InterPro" id="IPR009057">
    <property type="entry name" value="Homeodomain-like_sf"/>
</dbReference>
<dbReference type="GO" id="GO:0010158">
    <property type="term" value="P:abaxial cell fate specification"/>
    <property type="evidence" value="ECO:0007669"/>
    <property type="project" value="InterPro"/>
</dbReference>
<reference evidence="9" key="2">
    <citation type="submission" date="2023-05" db="EMBL/GenBank/DDBJ databases">
        <authorList>
            <person name="Schelkunov M.I."/>
        </authorList>
    </citation>
    <scope>NUCLEOTIDE SEQUENCE</scope>
    <source>
        <strain evidence="9">Hsosn_3</strain>
        <tissue evidence="9">Leaf</tissue>
    </source>
</reference>
<proteinExistence type="predicted"/>
<name>A0AAD8MB59_9APIA</name>
<keyword evidence="5" id="KW-0804">Transcription</keyword>
<dbReference type="GO" id="GO:0000976">
    <property type="term" value="F:transcription cis-regulatory region binding"/>
    <property type="evidence" value="ECO:0007669"/>
    <property type="project" value="InterPro"/>
</dbReference>
<feature type="region of interest" description="Disordered" evidence="7">
    <location>
        <begin position="151"/>
        <end position="173"/>
    </location>
</feature>
<dbReference type="Proteomes" id="UP001237642">
    <property type="component" value="Unassembled WGS sequence"/>
</dbReference>
<comment type="subcellular location">
    <subcellularLocation>
        <location evidence="1">Nucleus</location>
    </subcellularLocation>
</comment>
<dbReference type="GO" id="GO:0005634">
    <property type="term" value="C:nucleus"/>
    <property type="evidence" value="ECO:0007669"/>
    <property type="project" value="UniProtKB-SubCell"/>
</dbReference>
<evidence type="ECO:0000256" key="2">
    <source>
        <dbReference type="ARBA" id="ARBA00022473"/>
    </source>
</evidence>
<accession>A0AAD8MB59</accession>
<dbReference type="Pfam" id="PF00249">
    <property type="entry name" value="Myb_DNA-binding"/>
    <property type="match status" value="1"/>
</dbReference>
<dbReference type="AlphaFoldDB" id="A0AAD8MB59"/>